<evidence type="ECO:0000313" key="1">
    <source>
        <dbReference type="EMBL" id="AAM79301.1"/>
    </source>
</evidence>
<evidence type="ECO:0000313" key="2">
    <source>
        <dbReference type="Proteomes" id="UP000000564"/>
    </source>
</evidence>
<dbReference type="KEGG" id="spg:SpyM3_0694"/>
<proteinExistence type="predicted"/>
<sequence length="68" mass="7716">MTVKELIAKLQEFPDFMNVKISLIDVDLLEVLEFEEFPTKAKIITEDINSIDVERTDISEITISAIGC</sequence>
<dbReference type="HOGENOM" id="CLU_2792294_0_0_9"/>
<organism evidence="1 2">
    <name type="scientific">Streptococcus pyogenes serotype M3 (strain ATCC BAA-595 / MGAS315)</name>
    <dbReference type="NCBI Taxonomy" id="198466"/>
    <lineage>
        <taxon>Bacteria</taxon>
        <taxon>Bacillati</taxon>
        <taxon>Bacillota</taxon>
        <taxon>Bacilli</taxon>
        <taxon>Lactobacillales</taxon>
        <taxon>Streptococcaceae</taxon>
        <taxon>Streptococcus</taxon>
    </lineage>
</organism>
<protein>
    <submittedName>
        <fullName evidence="1">Uncharacterized protein</fullName>
    </submittedName>
</protein>
<dbReference type="AlphaFoldDB" id="A0A0H2UUW6"/>
<gene>
    <name evidence="1" type="ordered locus">SpyM3_0694</name>
</gene>
<dbReference type="RefSeq" id="WP_011054425.1">
    <property type="nucleotide sequence ID" value="NC_004070.1"/>
</dbReference>
<reference evidence="1 2" key="1">
    <citation type="journal article" date="2002" name="Proc. Natl. Acad. Sci. U.S.A.">
        <title>Genome sequence of a serotype M3 strain of group A Streptococcus: phage-encoded toxins, the high-virulence phenotype, and clone emergence.</title>
        <authorList>
            <person name="Beres S.B."/>
            <person name="Sylva G.L."/>
            <person name="Barbian K.D."/>
            <person name="Lei B."/>
            <person name="Hoff J.S."/>
            <person name="Mammarella N.D."/>
            <person name="Liu M.Y."/>
            <person name="Smoot J.C."/>
            <person name="Porcella S.F."/>
            <person name="Parkins L.D."/>
            <person name="Campbell D.S."/>
            <person name="Smith T.M."/>
            <person name="McCormick J.K."/>
            <person name="Leung D.Y."/>
            <person name="Schlievert P.M."/>
            <person name="Musser J.M."/>
        </authorList>
    </citation>
    <scope>NUCLEOTIDE SEQUENCE [LARGE SCALE GENOMIC DNA]</scope>
    <source>
        <strain evidence="2">ATCC BAA-595 / MGAS315</strain>
    </source>
</reference>
<dbReference type="Proteomes" id="UP000000564">
    <property type="component" value="Chromosome"/>
</dbReference>
<name>A0A0H2UUW6_STRP3</name>
<accession>A0A0H2UUW6</accession>
<dbReference type="EMBL" id="AE014074">
    <property type="protein sequence ID" value="AAM79301.1"/>
    <property type="molecule type" value="Genomic_DNA"/>
</dbReference>